<feature type="region of interest" description="Disordered" evidence="1">
    <location>
        <begin position="21"/>
        <end position="48"/>
    </location>
</feature>
<organism evidence="2 3">
    <name type="scientific">Trema orientale</name>
    <name type="common">Charcoal tree</name>
    <name type="synonym">Celtis orientalis</name>
    <dbReference type="NCBI Taxonomy" id="63057"/>
    <lineage>
        <taxon>Eukaryota</taxon>
        <taxon>Viridiplantae</taxon>
        <taxon>Streptophyta</taxon>
        <taxon>Embryophyta</taxon>
        <taxon>Tracheophyta</taxon>
        <taxon>Spermatophyta</taxon>
        <taxon>Magnoliopsida</taxon>
        <taxon>eudicotyledons</taxon>
        <taxon>Gunneridae</taxon>
        <taxon>Pentapetalae</taxon>
        <taxon>rosids</taxon>
        <taxon>fabids</taxon>
        <taxon>Rosales</taxon>
        <taxon>Cannabaceae</taxon>
        <taxon>Trema</taxon>
    </lineage>
</organism>
<comment type="caution">
    <text evidence="2">The sequence shown here is derived from an EMBL/GenBank/DDBJ whole genome shotgun (WGS) entry which is preliminary data.</text>
</comment>
<reference evidence="3" key="1">
    <citation type="submission" date="2016-06" db="EMBL/GenBank/DDBJ databases">
        <title>Parallel loss of symbiosis genes in relatives of nitrogen-fixing non-legume Parasponia.</title>
        <authorList>
            <person name="Van Velzen R."/>
            <person name="Holmer R."/>
            <person name="Bu F."/>
            <person name="Rutten L."/>
            <person name="Van Zeijl A."/>
            <person name="Liu W."/>
            <person name="Santuari L."/>
            <person name="Cao Q."/>
            <person name="Sharma T."/>
            <person name="Shen D."/>
            <person name="Roswanjaya Y."/>
            <person name="Wardhani T."/>
            <person name="Kalhor M.S."/>
            <person name="Jansen J."/>
            <person name="Van den Hoogen J."/>
            <person name="Gungor B."/>
            <person name="Hartog M."/>
            <person name="Hontelez J."/>
            <person name="Verver J."/>
            <person name="Yang W.-C."/>
            <person name="Schijlen E."/>
            <person name="Repin R."/>
            <person name="Schilthuizen M."/>
            <person name="Schranz E."/>
            <person name="Heidstra R."/>
            <person name="Miyata K."/>
            <person name="Fedorova E."/>
            <person name="Kohlen W."/>
            <person name="Bisseling T."/>
            <person name="Smit S."/>
            <person name="Geurts R."/>
        </authorList>
    </citation>
    <scope>NUCLEOTIDE SEQUENCE [LARGE SCALE GENOMIC DNA]</scope>
    <source>
        <strain evidence="3">cv. RG33-2</strain>
    </source>
</reference>
<protein>
    <submittedName>
        <fullName evidence="2">Uncharacterized protein</fullName>
    </submittedName>
</protein>
<gene>
    <name evidence="2" type="ORF">TorRG33x02_067470</name>
</gene>
<evidence type="ECO:0000256" key="1">
    <source>
        <dbReference type="SAM" id="MobiDB-lite"/>
    </source>
</evidence>
<dbReference type="AlphaFoldDB" id="A0A2P5FIB5"/>
<keyword evidence="3" id="KW-1185">Reference proteome</keyword>
<proteinExistence type="predicted"/>
<evidence type="ECO:0000313" key="2">
    <source>
        <dbReference type="EMBL" id="PON97545.1"/>
    </source>
</evidence>
<accession>A0A2P5FIB5</accession>
<dbReference type="InParanoid" id="A0A2P5FIB5"/>
<dbReference type="Proteomes" id="UP000237000">
    <property type="component" value="Unassembled WGS sequence"/>
</dbReference>
<dbReference type="EMBL" id="JXTC01000031">
    <property type="protein sequence ID" value="PON97545.1"/>
    <property type="molecule type" value="Genomic_DNA"/>
</dbReference>
<evidence type="ECO:0000313" key="3">
    <source>
        <dbReference type="Proteomes" id="UP000237000"/>
    </source>
</evidence>
<sequence>MGFFGPVAVVELKLVAAGQPDQGAGAQGLARDPVSGQEGPGQRHDVEPLGVGDVSATVGDVAHAVVCPDEGLDPLEDLPALGVYGSGGRGGGGVFWALEMAVGPC</sequence>
<name>A0A2P5FIB5_TREOI</name>